<comment type="similarity">
    <text evidence="2 8">Belongs to the diaminopimelate epimerase family.</text>
</comment>
<feature type="site" description="Could be important to modulate the pK values of the two catalytic cysteine residues" evidence="8">
    <location>
        <position position="226"/>
    </location>
</feature>
<evidence type="ECO:0000313" key="10">
    <source>
        <dbReference type="EMBL" id="AKI04349.1"/>
    </source>
</evidence>
<dbReference type="Gene3D" id="3.10.310.10">
    <property type="entry name" value="Diaminopimelate Epimerase, Chain A, domain 1"/>
    <property type="match status" value="2"/>
</dbReference>
<evidence type="ECO:0000256" key="2">
    <source>
        <dbReference type="ARBA" id="ARBA00010219"/>
    </source>
</evidence>
<evidence type="ECO:0000313" key="11">
    <source>
        <dbReference type="Proteomes" id="UP000035027"/>
    </source>
</evidence>
<dbReference type="Pfam" id="PF01678">
    <property type="entry name" value="DAP_epimerase"/>
    <property type="match status" value="2"/>
</dbReference>
<comment type="function">
    <text evidence="8">Catalyzes the stereoinversion of LL-2,6-diaminopimelate (L,L-DAP) to meso-diaminopimelate (meso-DAP), a precursor of L-lysine and an essential component of the bacterial peptidoglycan.</text>
</comment>
<feature type="binding site" evidence="8">
    <location>
        <position position="74"/>
    </location>
    <ligand>
        <name>substrate</name>
    </ligand>
</feature>
<feature type="binding site" evidence="8">
    <location>
        <begin position="226"/>
        <end position="227"/>
    </location>
    <ligand>
        <name>substrate</name>
    </ligand>
</feature>
<comment type="caution">
    <text evidence="8">Lacks conserved residue(s) required for the propagation of feature annotation.</text>
</comment>
<evidence type="ECO:0000256" key="3">
    <source>
        <dbReference type="ARBA" id="ARBA00013080"/>
    </source>
</evidence>
<organism evidence="10 11">
    <name type="scientific">Ligilactobacillus salivarius str. Ren</name>
    <dbReference type="NCBI Taxonomy" id="1194971"/>
    <lineage>
        <taxon>Bacteria</taxon>
        <taxon>Bacillati</taxon>
        <taxon>Bacillota</taxon>
        <taxon>Bacilli</taxon>
        <taxon>Lactobacillales</taxon>
        <taxon>Lactobacillaceae</taxon>
        <taxon>Ligilactobacillus</taxon>
    </lineage>
</organism>
<dbReference type="GO" id="GO:0008837">
    <property type="term" value="F:diaminopimelate epimerase activity"/>
    <property type="evidence" value="ECO:0007669"/>
    <property type="project" value="UniProtKB-UniRule"/>
</dbReference>
<proteinExistence type="inferred from homology"/>
<dbReference type="SUPFAM" id="SSF54506">
    <property type="entry name" value="Diaminopimelate epimerase-like"/>
    <property type="match status" value="2"/>
</dbReference>
<feature type="binding site" evidence="8">
    <location>
        <position position="171"/>
    </location>
    <ligand>
        <name>substrate</name>
    </ligand>
</feature>
<dbReference type="UniPathway" id="UPA00034">
    <property type="reaction ID" value="UER00025"/>
</dbReference>
<dbReference type="GO" id="GO:0005829">
    <property type="term" value="C:cytosol"/>
    <property type="evidence" value="ECO:0007669"/>
    <property type="project" value="TreeGrafter"/>
</dbReference>
<dbReference type="HAMAP" id="MF_00197">
    <property type="entry name" value="DAP_epimerase"/>
    <property type="match status" value="1"/>
</dbReference>
<feature type="binding site" evidence="8">
    <location>
        <position position="16"/>
    </location>
    <ligand>
        <name>substrate</name>
    </ligand>
</feature>
<evidence type="ECO:0000256" key="9">
    <source>
        <dbReference type="PROSITE-ProRule" id="PRU10125"/>
    </source>
</evidence>
<dbReference type="EC" id="5.1.1.7" evidence="3 8"/>
<keyword evidence="4 8" id="KW-0028">Amino-acid biosynthesis</keyword>
<evidence type="ECO:0000256" key="4">
    <source>
        <dbReference type="ARBA" id="ARBA00022605"/>
    </source>
</evidence>
<dbReference type="PATRIC" id="fig|1194971.3.peg.803"/>
<feature type="binding site" evidence="8">
    <location>
        <position position="208"/>
    </location>
    <ligand>
        <name>substrate</name>
    </ligand>
</feature>
<feature type="active site" description="Proton donor" evidence="8">
    <location>
        <position position="83"/>
    </location>
</feature>
<comment type="subunit">
    <text evidence="8">Homodimer.</text>
</comment>
<dbReference type="PANTHER" id="PTHR31689">
    <property type="entry name" value="DIAMINOPIMELATE EPIMERASE, CHLOROPLASTIC"/>
    <property type="match status" value="1"/>
</dbReference>
<dbReference type="InterPro" id="IPR018510">
    <property type="entry name" value="DAP_epimerase_AS"/>
</dbReference>
<protein>
    <recommendedName>
        <fullName evidence="3 8">Diaminopimelate epimerase</fullName>
        <shortName evidence="8">DAP epimerase</shortName>
        <ecNumber evidence="3 8">5.1.1.7</ecNumber>
    </recommendedName>
    <alternativeName>
        <fullName evidence="8">PLP-independent amino acid racemase</fullName>
    </alternativeName>
</protein>
<dbReference type="NCBIfam" id="TIGR00652">
    <property type="entry name" value="DapF"/>
    <property type="match status" value="1"/>
</dbReference>
<dbReference type="GO" id="GO:0009089">
    <property type="term" value="P:lysine biosynthetic process via diaminopimelate"/>
    <property type="evidence" value="ECO:0007669"/>
    <property type="project" value="UniProtKB-UniRule"/>
</dbReference>
<reference evidence="10 11" key="1">
    <citation type="submission" date="2015-05" db="EMBL/GenBank/DDBJ databases">
        <title>Complete genome sequence of Lactobacillus salivarius Ren, a probiotic strain with antitumor activity.</title>
        <authorList>
            <person name="Sun E."/>
            <person name="Zhao L."/>
            <person name="Liu S."/>
            <person name="Zhang M."/>
            <person name="Guo H."/>
            <person name="Ren F."/>
        </authorList>
    </citation>
    <scope>NUCLEOTIDE SEQUENCE [LARGE SCALE GENOMIC DNA]</scope>
    <source>
        <strain evidence="10 11">Ren</strain>
    </source>
</reference>
<feature type="active site" evidence="9">
    <location>
        <position position="83"/>
    </location>
</feature>
<dbReference type="PANTHER" id="PTHR31689:SF0">
    <property type="entry name" value="DIAMINOPIMELATE EPIMERASE"/>
    <property type="match status" value="1"/>
</dbReference>
<keyword evidence="8" id="KW-0963">Cytoplasm</keyword>
<dbReference type="AlphaFoldDB" id="A0A0F7PYI0"/>
<accession>A0A0F7PYI0</accession>
<feature type="active site" description="Proton acceptor" evidence="8">
    <location>
        <position position="235"/>
    </location>
</feature>
<evidence type="ECO:0000256" key="7">
    <source>
        <dbReference type="ARBA" id="ARBA00051712"/>
    </source>
</evidence>
<evidence type="ECO:0000256" key="5">
    <source>
        <dbReference type="ARBA" id="ARBA00023154"/>
    </source>
</evidence>
<dbReference type="EMBL" id="CP011403">
    <property type="protein sequence ID" value="AKI04349.1"/>
    <property type="molecule type" value="Genomic_DNA"/>
</dbReference>
<keyword evidence="5 8" id="KW-0457">Lysine biosynthesis</keyword>
<evidence type="ECO:0000256" key="8">
    <source>
        <dbReference type="HAMAP-Rule" id="MF_00197"/>
    </source>
</evidence>
<dbReference type="PROSITE" id="PS01326">
    <property type="entry name" value="DAP_EPIMERASE"/>
    <property type="match status" value="1"/>
</dbReference>
<comment type="subcellular location">
    <subcellularLocation>
        <location evidence="8">Cytoplasm</location>
    </subcellularLocation>
</comment>
<dbReference type="InterPro" id="IPR001653">
    <property type="entry name" value="DAP_epimerase_DapF"/>
</dbReference>
<dbReference type="Proteomes" id="UP000035027">
    <property type="component" value="Chromosome"/>
</dbReference>
<keyword evidence="6 8" id="KW-0413">Isomerase</keyword>
<feature type="binding site" evidence="8">
    <location>
        <begin position="84"/>
        <end position="85"/>
    </location>
    <ligand>
        <name>substrate</name>
    </ligand>
</feature>
<feature type="site" description="Could be important to modulate the pK values of the two catalytic cysteine residues" evidence="8">
    <location>
        <position position="173"/>
    </location>
</feature>
<name>A0A0F7PYI0_9LACO</name>
<evidence type="ECO:0000256" key="6">
    <source>
        <dbReference type="ARBA" id="ARBA00023235"/>
    </source>
</evidence>
<gene>
    <name evidence="8" type="primary">dapF</name>
    <name evidence="10" type="ORF">LsR_00802</name>
</gene>
<comment type="catalytic activity">
    <reaction evidence="7 8">
        <text>(2S,6S)-2,6-diaminopimelate = meso-2,6-diaminopimelate</text>
        <dbReference type="Rhea" id="RHEA:15393"/>
        <dbReference type="ChEBI" id="CHEBI:57609"/>
        <dbReference type="ChEBI" id="CHEBI:57791"/>
        <dbReference type="EC" id="5.1.1.7"/>
    </reaction>
</comment>
<evidence type="ECO:0000256" key="1">
    <source>
        <dbReference type="ARBA" id="ARBA00005196"/>
    </source>
</evidence>
<feature type="binding site" evidence="8">
    <location>
        <begin position="236"/>
        <end position="237"/>
    </location>
    <ligand>
        <name>substrate</name>
    </ligand>
</feature>
<comment type="pathway">
    <text evidence="1 8">Amino-acid biosynthesis; L-lysine biosynthesis via DAP pathway; DL-2,6-diaminopimelate from LL-2,6-diaminopimelate: step 1/1.</text>
</comment>
<sequence>MEESRMEMLKVHGSGNDFFILDEDNLEEPLTEEELIQLAQKVCDRDTGLHGGADGVLYVQAGHEGTDGRMRVINADGSEASMCGNGIRTVARYLSEKKNLAEFKIQTMHADLEVKKADKLAEKVPAFDAEISPVSFDAQDLLMHVGKEKLIDDYIPELSKAIKFSAVAVPNPHLIAFVDHETLMGEELGRIASYLNNGNNPIFPDGVNVSFVEILEPGKIFVRTFERGVGFTNACGTAMSASSLMYVLLHSDQIDFEKLITVINPGGMVRTMVHKRENGDYWMSLIGNATEVAKVNISQADAINGNFDNFTWNETGEQAAYEAFIAQLHR</sequence>